<reference evidence="1" key="1">
    <citation type="submission" date="2020-05" db="EMBL/GenBank/DDBJ databases">
        <title>Mycena genomes resolve the evolution of fungal bioluminescence.</title>
        <authorList>
            <person name="Tsai I.J."/>
        </authorList>
    </citation>
    <scope>NUCLEOTIDE SEQUENCE</scope>
    <source>
        <strain evidence="1">CCC161011</strain>
    </source>
</reference>
<accession>A0A8H7CUA9</accession>
<dbReference type="OrthoDB" id="2537650at2759"/>
<gene>
    <name evidence="1" type="ORF">MVEN_01527000</name>
</gene>
<proteinExistence type="predicted"/>
<protein>
    <submittedName>
        <fullName evidence="1">Uncharacterized protein</fullName>
    </submittedName>
</protein>
<comment type="caution">
    <text evidence="1">The sequence shown here is derived from an EMBL/GenBank/DDBJ whole genome shotgun (WGS) entry which is preliminary data.</text>
</comment>
<evidence type="ECO:0000313" key="1">
    <source>
        <dbReference type="EMBL" id="KAF7347698.1"/>
    </source>
</evidence>
<dbReference type="Proteomes" id="UP000620124">
    <property type="component" value="Unassembled WGS sequence"/>
</dbReference>
<keyword evidence="2" id="KW-1185">Reference proteome</keyword>
<name>A0A8H7CUA9_9AGAR</name>
<dbReference type="AlphaFoldDB" id="A0A8H7CUA9"/>
<evidence type="ECO:0000313" key="2">
    <source>
        <dbReference type="Proteomes" id="UP000620124"/>
    </source>
</evidence>
<organism evidence="1 2">
    <name type="scientific">Mycena venus</name>
    <dbReference type="NCBI Taxonomy" id="2733690"/>
    <lineage>
        <taxon>Eukaryota</taxon>
        <taxon>Fungi</taxon>
        <taxon>Dikarya</taxon>
        <taxon>Basidiomycota</taxon>
        <taxon>Agaricomycotina</taxon>
        <taxon>Agaricomycetes</taxon>
        <taxon>Agaricomycetidae</taxon>
        <taxon>Agaricales</taxon>
        <taxon>Marasmiineae</taxon>
        <taxon>Mycenaceae</taxon>
        <taxon>Mycena</taxon>
    </lineage>
</organism>
<sequence>MLSWLPQSPVTSDAPIEAKEEPLETTEIQHEQPHTEEALPHDRILGNLFNAQGTSDKGLNGSFRASALDNNNAIYDPFDGTYLGTLVAPDHNVQPEEGGKLNDDVAAKSEELWSHLSTVLEIQNQLSRMHLDMEEIGLNDPKGKGKGTRSRATSVSRVVIDDIEADEGIGGKRDEEAERNKAREEQFLNLAGQFRGKKEAITAIMIKLDSLSRAVTEFHALQAPKIDFLSSRENSLPATNTTAENQFVDLHTQFNPVRKSSLPPNVLKRVAEPATPVFSESPMSIEMPLPP</sequence>
<dbReference type="EMBL" id="JACAZI010000012">
    <property type="protein sequence ID" value="KAF7347698.1"/>
    <property type="molecule type" value="Genomic_DNA"/>
</dbReference>